<accession>A0A515MK87</accession>
<dbReference type="RefSeq" id="YP_009848414.1">
    <property type="nucleotide sequence ID" value="NC_048784.1"/>
</dbReference>
<evidence type="ECO:0000313" key="3">
    <source>
        <dbReference type="Proteomes" id="UP000319882"/>
    </source>
</evidence>
<feature type="compositionally biased region" description="Basic and acidic residues" evidence="1">
    <location>
        <begin position="11"/>
        <end position="21"/>
    </location>
</feature>
<name>A0A515MK87_9CAUD</name>
<dbReference type="Pfam" id="PF24596">
    <property type="entry name" value="DUF7620"/>
    <property type="match status" value="1"/>
</dbReference>
<sequence>MRWPWSNAVEEAQREADEARKQAIGAAESHAHSMQRRIDSEHVKEEAVEVTTVLWEDLRRNGWTELLRQAWGGTPG</sequence>
<dbReference type="KEGG" id="vg:55618835"/>
<organism evidence="2 3">
    <name type="scientific">Rhodococcus phage Whack</name>
    <dbReference type="NCBI Taxonomy" id="2591132"/>
    <lineage>
        <taxon>Viruses</taxon>
        <taxon>Duplodnaviria</taxon>
        <taxon>Heunggongvirae</taxon>
        <taxon>Uroviricota</taxon>
        <taxon>Caudoviricetes</taxon>
        <taxon>Whackvirus</taxon>
        <taxon>Whackvirus whack</taxon>
    </lineage>
</organism>
<reference evidence="2 3" key="1">
    <citation type="submission" date="2019-05" db="EMBL/GenBank/DDBJ databases">
        <authorList>
            <person name="Beaulieu J."/>
            <person name="Cox M."/>
            <person name="Nazim E."/>
            <person name="Robinson Z."/>
            <person name="Molloy S.D."/>
            <person name="Garlena R.A."/>
            <person name="Russell D.A."/>
            <person name="Pope W.H."/>
            <person name="Jacobs-Sera D."/>
            <person name="Hatfull G.F."/>
        </authorList>
    </citation>
    <scope>NUCLEOTIDE SEQUENCE [LARGE SCALE GENOMIC DNA]</scope>
</reference>
<dbReference type="InterPro" id="IPR056037">
    <property type="entry name" value="DUF7620"/>
</dbReference>
<keyword evidence="3" id="KW-1185">Reference proteome</keyword>
<evidence type="ECO:0000313" key="2">
    <source>
        <dbReference type="EMBL" id="QDM57087.1"/>
    </source>
</evidence>
<protein>
    <submittedName>
        <fullName evidence="2">Uncharacterized protein</fullName>
    </submittedName>
</protein>
<dbReference type="Proteomes" id="UP000319882">
    <property type="component" value="Segment"/>
</dbReference>
<feature type="region of interest" description="Disordered" evidence="1">
    <location>
        <begin position="1"/>
        <end position="40"/>
    </location>
</feature>
<dbReference type="EMBL" id="MK967393">
    <property type="protein sequence ID" value="QDM57087.1"/>
    <property type="molecule type" value="Genomic_DNA"/>
</dbReference>
<evidence type="ECO:0000256" key="1">
    <source>
        <dbReference type="SAM" id="MobiDB-lite"/>
    </source>
</evidence>
<dbReference type="GeneID" id="55618835"/>
<gene>
    <name evidence="2" type="primary">24</name>
    <name evidence="2" type="ORF">SEA_WHACK_24</name>
</gene>
<proteinExistence type="predicted"/>